<dbReference type="STRING" id="1503961.SAMN05421736_101131"/>
<dbReference type="PANTHER" id="PTHR30204:SF96">
    <property type="entry name" value="CHROMOSOME-ANCHORING PROTEIN RACA"/>
    <property type="match status" value="1"/>
</dbReference>
<evidence type="ECO:0000259" key="2">
    <source>
        <dbReference type="PROSITE" id="PS50937"/>
    </source>
</evidence>
<dbReference type="PANTHER" id="PTHR30204">
    <property type="entry name" value="REDOX-CYCLING DRUG-SENSING TRANSCRIPTIONAL ACTIVATOR SOXR"/>
    <property type="match status" value="1"/>
</dbReference>
<dbReference type="InterPro" id="IPR000551">
    <property type="entry name" value="MerR-type_HTH_dom"/>
</dbReference>
<proteinExistence type="predicted"/>
<dbReference type="GO" id="GO:0003677">
    <property type="term" value="F:DNA binding"/>
    <property type="evidence" value="ECO:0007669"/>
    <property type="project" value="UniProtKB-KW"/>
</dbReference>
<dbReference type="Gene3D" id="6.10.250.360">
    <property type="match status" value="1"/>
</dbReference>
<dbReference type="PROSITE" id="PS50937">
    <property type="entry name" value="HTH_MERR_2"/>
    <property type="match status" value="1"/>
</dbReference>
<dbReference type="AlphaFoldDB" id="A0A1H3GCF8"/>
<accession>A0A1H3GCF8</accession>
<dbReference type="EMBL" id="FNPI01000001">
    <property type="protein sequence ID" value="SDY00966.1"/>
    <property type="molecule type" value="Genomic_DNA"/>
</dbReference>
<gene>
    <name evidence="3" type="ORF">SAMN05421736_101131</name>
</gene>
<dbReference type="Gene3D" id="1.10.1660.10">
    <property type="match status" value="1"/>
</dbReference>
<dbReference type="Pfam" id="PF13411">
    <property type="entry name" value="MerR_1"/>
    <property type="match status" value="1"/>
</dbReference>
<dbReference type="SMART" id="SM00422">
    <property type="entry name" value="HTH_MERR"/>
    <property type="match status" value="1"/>
</dbReference>
<keyword evidence="1 3" id="KW-0238">DNA-binding</keyword>
<evidence type="ECO:0000313" key="3">
    <source>
        <dbReference type="EMBL" id="SDY00966.1"/>
    </source>
</evidence>
<name>A0A1H3GCF8_9BACI</name>
<evidence type="ECO:0000256" key="1">
    <source>
        <dbReference type="ARBA" id="ARBA00023125"/>
    </source>
</evidence>
<keyword evidence="4" id="KW-1185">Reference proteome</keyword>
<evidence type="ECO:0000313" key="4">
    <source>
        <dbReference type="Proteomes" id="UP000198935"/>
    </source>
</evidence>
<sequence>MKETTYTISEFARRTGLTLRTLRFYDEIELLVPQQYNNAGHRLYGLAELATLQHIQTLKFIGYSLQEIQELLKETSPSSKSFDASLAMQYKLMMEKRSELDRAIDAIERIQFLLREGHELDWSIISPLLHSIKHEEEHKEWMKEYFSEEMVNQLYSLSKEERQTLDSEWLKLLVKMKTLVKNNVSPQASEAKEVLAALTELVLKYVDKDEFTRQLEQHHDEINADIDDFRFPNFFTEEEEEFLQKVGESLEEEMGKG</sequence>
<dbReference type="CDD" id="cd01106">
    <property type="entry name" value="HTH_TipAL-Mta"/>
    <property type="match status" value="1"/>
</dbReference>
<dbReference type="SUPFAM" id="SSF46955">
    <property type="entry name" value="Putative DNA-binding domain"/>
    <property type="match status" value="1"/>
</dbReference>
<protein>
    <submittedName>
        <fullName evidence="3">DNA-binding transcriptional regulator, MerR family</fullName>
    </submittedName>
</protein>
<dbReference type="OrthoDB" id="1894615at2"/>
<dbReference type="InterPro" id="IPR009061">
    <property type="entry name" value="DNA-bd_dom_put_sf"/>
</dbReference>
<organism evidence="3 4">
    <name type="scientific">Evansella caseinilytica</name>
    <dbReference type="NCBI Taxonomy" id="1503961"/>
    <lineage>
        <taxon>Bacteria</taxon>
        <taxon>Bacillati</taxon>
        <taxon>Bacillota</taxon>
        <taxon>Bacilli</taxon>
        <taxon>Bacillales</taxon>
        <taxon>Bacillaceae</taxon>
        <taxon>Evansella</taxon>
    </lineage>
</organism>
<dbReference type="Proteomes" id="UP000198935">
    <property type="component" value="Unassembled WGS sequence"/>
</dbReference>
<dbReference type="InterPro" id="IPR047057">
    <property type="entry name" value="MerR_fam"/>
</dbReference>
<dbReference type="PRINTS" id="PR00040">
    <property type="entry name" value="HTHMERR"/>
</dbReference>
<reference evidence="4" key="1">
    <citation type="submission" date="2016-10" db="EMBL/GenBank/DDBJ databases">
        <authorList>
            <person name="Varghese N."/>
            <person name="Submissions S."/>
        </authorList>
    </citation>
    <scope>NUCLEOTIDE SEQUENCE [LARGE SCALE GENOMIC DNA]</scope>
    <source>
        <strain evidence="4">SP</strain>
    </source>
</reference>
<feature type="domain" description="HTH merR-type" evidence="2">
    <location>
        <begin position="5"/>
        <end position="74"/>
    </location>
</feature>
<dbReference type="GO" id="GO:0003700">
    <property type="term" value="F:DNA-binding transcription factor activity"/>
    <property type="evidence" value="ECO:0007669"/>
    <property type="project" value="InterPro"/>
</dbReference>